<reference evidence="3" key="1">
    <citation type="submission" date="2024-06" db="EMBL/GenBank/DDBJ databases">
        <title>Multi-omics analyses provide insights into the biosynthesis of the anticancer antibiotic pleurotin in Hohenbuehelia grisea.</title>
        <authorList>
            <person name="Weaver J.A."/>
            <person name="Alberti F."/>
        </authorList>
    </citation>
    <scope>NUCLEOTIDE SEQUENCE [LARGE SCALE GENOMIC DNA]</scope>
    <source>
        <strain evidence="3">T-177</strain>
    </source>
</reference>
<protein>
    <submittedName>
        <fullName evidence="2">Uncharacterized protein</fullName>
    </submittedName>
</protein>
<comment type="caution">
    <text evidence="2">The sequence shown here is derived from an EMBL/GenBank/DDBJ whole genome shotgun (WGS) entry which is preliminary data.</text>
</comment>
<proteinExistence type="predicted"/>
<accession>A0ABR3JKT2</accession>
<dbReference type="EMBL" id="JASNQZ010000006">
    <property type="protein sequence ID" value="KAL0956388.1"/>
    <property type="molecule type" value="Genomic_DNA"/>
</dbReference>
<feature type="compositionally biased region" description="Polar residues" evidence="1">
    <location>
        <begin position="468"/>
        <end position="479"/>
    </location>
</feature>
<evidence type="ECO:0000313" key="3">
    <source>
        <dbReference type="Proteomes" id="UP001556367"/>
    </source>
</evidence>
<feature type="compositionally biased region" description="Basic residues" evidence="1">
    <location>
        <begin position="742"/>
        <end position="753"/>
    </location>
</feature>
<evidence type="ECO:0000313" key="2">
    <source>
        <dbReference type="EMBL" id="KAL0956388.1"/>
    </source>
</evidence>
<sequence length="791" mass="86543">MSRSGPAYNRYANSAEQAGHEPTPATRDNKAESLVGAATNTYQVSSNVKVKTTFNKQLLYPVPQRPFALPSRNPDSENRVVSLPETIPPISVKAALETSGALRVTSMSERPKPLSMENEQPRHTHYSSPDFYSSSFLDARYGTGYDTLHPSAQPRSTAAALYNYDDAPQTPSPPSSAADSVDIISNNDVYFPEAFLRSTSKAVPAKVAPEDDLLAVLGELSSSTYSGTSRTLLAALCSLPVVSPVQLEKRQALTIFASGAEGIIFAEPAEVPRVIWGLGADGHQTHSRTNSQQHPKTNIGTPQMDILPQAGHTGSNTTPLQRPTSQTPHHHVASTAVHSRPVVYSRPNDHVFQEDFPADFRHYERSAHGMRHDPSLNLDEVISRHLQHMLSLNPYLNPISPTSPVGIWDGNDPDVTRLPLGVRGFAGADLIDYNDYGANYVDDLPPRRKSAFELAQEYRARSWDPNRDTATPSDSSSPMWSPFVPQLDFLQRTPGSPESLISQPSRTPVLSQQPFRYPEQSGRLVTRGLANTSQELLQLLTKQNPGLNISNVGLPLGAPANIIPQEIPAQHNTRAPSASSRMSPFTPNPPPQGPQPPRSDSRGFNQRIHSVRAPITPLSPVSPDPNVRGSGTQAQPQSVPFARMMPRTLESVPEELPLSQTTEDRFYGLPNAPGRSQPQSHAPGPAKASTHMPSPVSPFSGLHPQFQLSDDRSEISADGSHQLRAGTIPLRERPMRQTDSRRFHRTPGRKQHNRTFDSDQGAPDTDRPRPKGFTKAQVPPKKPQSTPEIDQ</sequence>
<evidence type="ECO:0000256" key="1">
    <source>
        <dbReference type="SAM" id="MobiDB-lite"/>
    </source>
</evidence>
<feature type="region of interest" description="Disordered" evidence="1">
    <location>
        <begin position="463"/>
        <end position="483"/>
    </location>
</feature>
<feature type="compositionally biased region" description="Polar residues" evidence="1">
    <location>
        <begin position="312"/>
        <end position="327"/>
    </location>
</feature>
<name>A0ABR3JKT2_9AGAR</name>
<dbReference type="Proteomes" id="UP001556367">
    <property type="component" value="Unassembled WGS sequence"/>
</dbReference>
<feature type="compositionally biased region" description="Pro residues" evidence="1">
    <location>
        <begin position="586"/>
        <end position="597"/>
    </location>
</feature>
<keyword evidence="3" id="KW-1185">Reference proteome</keyword>
<gene>
    <name evidence="2" type="ORF">HGRIS_002535</name>
</gene>
<organism evidence="2 3">
    <name type="scientific">Hohenbuehelia grisea</name>
    <dbReference type="NCBI Taxonomy" id="104357"/>
    <lineage>
        <taxon>Eukaryota</taxon>
        <taxon>Fungi</taxon>
        <taxon>Dikarya</taxon>
        <taxon>Basidiomycota</taxon>
        <taxon>Agaricomycotina</taxon>
        <taxon>Agaricomycetes</taxon>
        <taxon>Agaricomycetidae</taxon>
        <taxon>Agaricales</taxon>
        <taxon>Pleurotineae</taxon>
        <taxon>Pleurotaceae</taxon>
        <taxon>Hohenbuehelia</taxon>
    </lineage>
</organism>
<feature type="region of interest" description="Disordered" evidence="1">
    <location>
        <begin position="105"/>
        <end position="129"/>
    </location>
</feature>
<feature type="region of interest" description="Disordered" evidence="1">
    <location>
        <begin position="664"/>
        <end position="791"/>
    </location>
</feature>
<feature type="region of interest" description="Disordered" evidence="1">
    <location>
        <begin position="570"/>
        <end position="639"/>
    </location>
</feature>
<feature type="region of interest" description="Disordered" evidence="1">
    <location>
        <begin position="1"/>
        <end position="33"/>
    </location>
</feature>
<feature type="region of interest" description="Disordered" evidence="1">
    <location>
        <begin position="309"/>
        <end position="337"/>
    </location>
</feature>
<feature type="compositionally biased region" description="Polar residues" evidence="1">
    <location>
        <begin position="570"/>
        <end position="583"/>
    </location>
</feature>
<feature type="compositionally biased region" description="Polar residues" evidence="1">
    <location>
        <begin position="629"/>
        <end position="638"/>
    </location>
</feature>
<feature type="compositionally biased region" description="Basic and acidic residues" evidence="1">
    <location>
        <begin position="730"/>
        <end position="741"/>
    </location>
</feature>